<dbReference type="Proteomes" id="UP000326759">
    <property type="component" value="Unassembled WGS sequence"/>
</dbReference>
<feature type="region of interest" description="Disordered" evidence="12">
    <location>
        <begin position="929"/>
        <end position="1000"/>
    </location>
</feature>
<keyword evidence="5" id="KW-0694">RNA-binding</keyword>
<protein>
    <recommendedName>
        <fullName evidence="9">Regulator of nonsense transcripts 2</fullName>
    </recommendedName>
    <alternativeName>
        <fullName evidence="10">Up-frameshift suppressor 2 homolog</fullName>
    </alternativeName>
</protein>
<dbReference type="InterPro" id="IPR007193">
    <property type="entry name" value="Upf2/Nmd2_C"/>
</dbReference>
<evidence type="ECO:0000256" key="9">
    <source>
        <dbReference type="ARBA" id="ARBA00068726"/>
    </source>
</evidence>
<keyword evidence="4" id="KW-0677">Repeat</keyword>
<dbReference type="FunFam" id="1.25.40.180:FF:000023">
    <property type="entry name" value="regulator of nonsense transcripts 2 isoform X1"/>
    <property type="match status" value="1"/>
</dbReference>
<feature type="domain" description="MIF4G" evidence="13">
    <location>
        <begin position="441"/>
        <end position="630"/>
    </location>
</feature>
<feature type="region of interest" description="Disordered" evidence="12">
    <location>
        <begin position="1133"/>
        <end position="1177"/>
    </location>
</feature>
<sequence length="1177" mass="135898">MKEEEEIKNKLLEEEKEQSLNYKKDLEERLTRRAELRTKNLLAAKDRQELDTSKLDSSLKKNTAFIKKMRNMTESQQTTLEKELLCLNLSKYVSELAQAVVETRLKMADVATAVHLCSLLHQRYQDFSSMLLQNWQKMFTGKKDEKITNMSKLRVDLRLYAELISSGIFTQKDGLPLLGNVLTTLVNSDKEEHQNIAVILSFCRHCGDDYMGLTPRKFRLASEKFGVNLPKSDFLPAERQKNVRSLMKEYFSTLIKHLFRDHKELQKAEQQNMRILQTRGELTEDRKSLTENLSASLSKLLSNSNILADLLDEDLPEMPSLKSNEEEESLVEGFVGEGEKGEGFSQNIWEDEDSKAFYTSLPQLKALLPSILYSESEKPTTTPVTENVEDADTQEELLDENLEETEIKKEEEGDEEALPPELPTEEEGEDPGSNSNRVLLDGFLNSLPNCISRDLIDSAALEFCLKLNTKPCRKRLVKSIFLVPRTRLDLLPFYSRLVGTLQPLMPDLATDLVSMLKLDFRYQVKKKDQINIESKIKVVRFIGELTKFGIFPRSETLICLRLLLHDFNHHHIEMACNLLETCGRYLYRSSDSHHRTKIFLEQMMRKKTVKAFDPRYNTMIENAYYYVNPPEVTNDASRAERPPMQQYIRHLLYTSLCKTNTERILRQIRKLHWEDREISLYAVKCLTSVWNAKFYNIRCIANLLAGLIAHYDWVGTAVVDGTLEDIRFGMETNEPKFNQRRVAAIKYLGELYNYRVIESSVIFKILYSLITFGVSWDPGNPSTYDAPDHHMRLRLVCTLLDTCGQFFSSGASKRRLDCYLTYFQHYFWFKKSVYSEEEFPWQVDHLVQDTIVGVRPKITMFKSLEESQNAVTALNKQIVDKAIQNMPSLKQYFGNTDEENEEKALPTIPEGDDHIEGEEDAMEDDFVEVDDEEEELERLPRVKAGEEEEEEGGEEWSEGHGGESLTPSQHSQPSRLNVEGETEANNTGPESGEVKSEGESQNISFTLKQVHCQEDEDFMSEFDRMLADNLLERTRETPRPAHSHISVPVHVKSSAKKTYDQLVSEGVEEEPSKPVVNFILLTRAGNKQQFTNVEMPVNSDLVMKLRTREEAEKMERDKVKQLTLEINERQEEEEAFELMQQGQRPALQNLNRDRRPRYQHPRGVPDADLIFGSKKAR</sequence>
<dbReference type="InterPro" id="IPR016024">
    <property type="entry name" value="ARM-type_fold"/>
</dbReference>
<evidence type="ECO:0000256" key="1">
    <source>
        <dbReference type="ARBA" id="ARBA00004556"/>
    </source>
</evidence>
<evidence type="ECO:0000256" key="5">
    <source>
        <dbReference type="ARBA" id="ARBA00022884"/>
    </source>
</evidence>
<dbReference type="SMART" id="SM00543">
    <property type="entry name" value="MIF4G"/>
    <property type="match status" value="3"/>
</dbReference>
<dbReference type="GO" id="GO:0003723">
    <property type="term" value="F:RNA binding"/>
    <property type="evidence" value="ECO:0007669"/>
    <property type="project" value="UniProtKB-KW"/>
</dbReference>
<feature type="domain" description="MIF4G" evidence="13">
    <location>
        <begin position="646"/>
        <end position="857"/>
    </location>
</feature>
<dbReference type="AlphaFoldDB" id="A0A5N5SJG4"/>
<name>A0A5N5SJG4_9CRUS</name>
<gene>
    <name evidence="14" type="primary">UPF2</name>
    <name evidence="14" type="ORF">Anas_03288</name>
</gene>
<dbReference type="InterPro" id="IPR003890">
    <property type="entry name" value="MIF4G-like_typ-3"/>
</dbReference>
<keyword evidence="15" id="KW-1185">Reference proteome</keyword>
<evidence type="ECO:0000313" key="15">
    <source>
        <dbReference type="Proteomes" id="UP000326759"/>
    </source>
</evidence>
<comment type="caution">
    <text evidence="14">The sequence shown here is derived from an EMBL/GenBank/DDBJ whole genome shotgun (WGS) entry which is preliminary data.</text>
</comment>
<dbReference type="GO" id="GO:0048471">
    <property type="term" value="C:perinuclear region of cytoplasm"/>
    <property type="evidence" value="ECO:0007669"/>
    <property type="project" value="UniProtKB-SubCell"/>
</dbReference>
<dbReference type="Pfam" id="PF02854">
    <property type="entry name" value="MIF4G"/>
    <property type="match status" value="3"/>
</dbReference>
<feature type="compositionally biased region" description="Polar residues" evidence="12">
    <location>
        <begin position="1140"/>
        <end position="1150"/>
    </location>
</feature>
<dbReference type="GO" id="GO:0005829">
    <property type="term" value="C:cytosol"/>
    <property type="evidence" value="ECO:0007669"/>
    <property type="project" value="UniProtKB-ARBA"/>
</dbReference>
<dbReference type="Gene3D" id="4.10.80.160">
    <property type="match status" value="1"/>
</dbReference>
<keyword evidence="6 11" id="KW-0175">Coiled coil</keyword>
<dbReference type="FunFam" id="1.25.40.180:FF:000015">
    <property type="entry name" value="regulator of nonsense transcripts 2 isoform X1"/>
    <property type="match status" value="1"/>
</dbReference>
<dbReference type="OrthoDB" id="27832at2759"/>
<dbReference type="GO" id="GO:0035145">
    <property type="term" value="C:exon-exon junction complex"/>
    <property type="evidence" value="ECO:0007669"/>
    <property type="project" value="TreeGrafter"/>
</dbReference>
<keyword evidence="7" id="KW-0866">Nonsense-mediated mRNA decay</keyword>
<keyword evidence="3" id="KW-0597">Phosphoprotein</keyword>
<feature type="compositionally biased region" description="Polar residues" evidence="12">
    <location>
        <begin position="965"/>
        <end position="975"/>
    </location>
</feature>
<proteinExistence type="predicted"/>
<accession>A0A5N5SJG4</accession>
<dbReference type="GO" id="GO:0000184">
    <property type="term" value="P:nuclear-transcribed mRNA catabolic process, nonsense-mediated decay"/>
    <property type="evidence" value="ECO:0007669"/>
    <property type="project" value="UniProtKB-KW"/>
</dbReference>
<evidence type="ECO:0000256" key="12">
    <source>
        <dbReference type="SAM" id="MobiDB-lite"/>
    </source>
</evidence>
<dbReference type="Gene3D" id="6.10.250.770">
    <property type="match status" value="1"/>
</dbReference>
<comment type="function">
    <text evidence="8">Involved in nonsense-mediated decay (NMD) of mRNAs containing premature stop codons by associating with the nuclear exon junction complex (EJC). Recruited by UPF3B associated with the EJC core at the cytoplasmic side of the nuclear envelope and the subsequent formation of an UPF1-UPF2-UPF3 surveillance complex (including UPF1 bound to release factors at the stalled ribosome) is believed to activate NMD. In cooperation with UPF3B stimulates both ATPase and RNA helicase activities of UPF1. Binds spliced mRNA.</text>
</comment>
<dbReference type="FunFam" id="1.25.40.180:FF:000014">
    <property type="entry name" value="Putative regulator of nonsense transcripts 2"/>
    <property type="match status" value="1"/>
</dbReference>
<feature type="region of interest" description="Disordered" evidence="12">
    <location>
        <begin position="404"/>
        <end position="435"/>
    </location>
</feature>
<comment type="subcellular location">
    <subcellularLocation>
        <location evidence="1">Cytoplasm</location>
        <location evidence="1">Perinuclear region</location>
    </subcellularLocation>
</comment>
<dbReference type="SUPFAM" id="SSF48371">
    <property type="entry name" value="ARM repeat"/>
    <property type="match status" value="3"/>
</dbReference>
<dbReference type="Pfam" id="PF04050">
    <property type="entry name" value="Upf2"/>
    <property type="match status" value="1"/>
</dbReference>
<feature type="coiled-coil region" evidence="11">
    <location>
        <begin position="1"/>
        <end position="29"/>
    </location>
</feature>
<feature type="compositionally biased region" description="Acidic residues" evidence="12">
    <location>
        <begin position="412"/>
        <end position="430"/>
    </location>
</feature>
<dbReference type="PANTHER" id="PTHR12839:SF7">
    <property type="entry name" value="REGULATOR OF NONSENSE TRANSCRIPTS 2"/>
    <property type="match status" value="1"/>
</dbReference>
<feature type="region of interest" description="Disordered" evidence="12">
    <location>
        <begin position="896"/>
        <end position="915"/>
    </location>
</feature>
<evidence type="ECO:0000256" key="2">
    <source>
        <dbReference type="ARBA" id="ARBA00022490"/>
    </source>
</evidence>
<dbReference type="InterPro" id="IPR039762">
    <property type="entry name" value="Nmd2/UPF2"/>
</dbReference>
<dbReference type="PANTHER" id="PTHR12839">
    <property type="entry name" value="NONSENSE-MEDIATED MRNA DECAY PROTEIN 2 UP-FRAMESHIFT SUPPRESSOR 2"/>
    <property type="match status" value="1"/>
</dbReference>
<evidence type="ECO:0000256" key="3">
    <source>
        <dbReference type="ARBA" id="ARBA00022553"/>
    </source>
</evidence>
<organism evidence="14 15">
    <name type="scientific">Armadillidium nasatum</name>
    <dbReference type="NCBI Taxonomy" id="96803"/>
    <lineage>
        <taxon>Eukaryota</taxon>
        <taxon>Metazoa</taxon>
        <taxon>Ecdysozoa</taxon>
        <taxon>Arthropoda</taxon>
        <taxon>Crustacea</taxon>
        <taxon>Multicrustacea</taxon>
        <taxon>Malacostraca</taxon>
        <taxon>Eumalacostraca</taxon>
        <taxon>Peracarida</taxon>
        <taxon>Isopoda</taxon>
        <taxon>Oniscidea</taxon>
        <taxon>Crinocheta</taxon>
        <taxon>Armadillidiidae</taxon>
        <taxon>Armadillidium</taxon>
    </lineage>
</organism>
<dbReference type="Gene3D" id="1.25.40.180">
    <property type="match status" value="3"/>
</dbReference>
<evidence type="ECO:0000256" key="4">
    <source>
        <dbReference type="ARBA" id="ARBA00022737"/>
    </source>
</evidence>
<evidence type="ECO:0000256" key="6">
    <source>
        <dbReference type="ARBA" id="ARBA00023054"/>
    </source>
</evidence>
<evidence type="ECO:0000259" key="13">
    <source>
        <dbReference type="SMART" id="SM00543"/>
    </source>
</evidence>
<reference evidence="14 15" key="1">
    <citation type="journal article" date="2019" name="PLoS Biol.">
        <title>Sex chromosomes control vertical transmission of feminizing Wolbachia symbionts in an isopod.</title>
        <authorList>
            <person name="Becking T."/>
            <person name="Chebbi M.A."/>
            <person name="Giraud I."/>
            <person name="Moumen B."/>
            <person name="Laverre T."/>
            <person name="Caubet Y."/>
            <person name="Peccoud J."/>
            <person name="Gilbert C."/>
            <person name="Cordaux R."/>
        </authorList>
    </citation>
    <scope>NUCLEOTIDE SEQUENCE [LARGE SCALE GENOMIC DNA]</scope>
    <source>
        <strain evidence="14">ANa2</strain>
        <tissue evidence="14">Whole body excluding digestive tract and cuticle</tissue>
    </source>
</reference>
<feature type="domain" description="MIF4G" evidence="13">
    <location>
        <begin position="59"/>
        <end position="269"/>
    </location>
</feature>
<evidence type="ECO:0000256" key="10">
    <source>
        <dbReference type="ARBA" id="ARBA00080859"/>
    </source>
</evidence>
<keyword evidence="2" id="KW-0963">Cytoplasm</keyword>
<feature type="compositionally biased region" description="Acidic residues" evidence="12">
    <location>
        <begin position="946"/>
        <end position="956"/>
    </location>
</feature>
<evidence type="ECO:0000256" key="7">
    <source>
        <dbReference type="ARBA" id="ARBA00023161"/>
    </source>
</evidence>
<evidence type="ECO:0000256" key="11">
    <source>
        <dbReference type="SAM" id="Coils"/>
    </source>
</evidence>
<dbReference type="EMBL" id="SEYY01024643">
    <property type="protein sequence ID" value="KAB7493972.1"/>
    <property type="molecule type" value="Genomic_DNA"/>
</dbReference>
<evidence type="ECO:0000256" key="8">
    <source>
        <dbReference type="ARBA" id="ARBA00059351"/>
    </source>
</evidence>
<evidence type="ECO:0000313" key="14">
    <source>
        <dbReference type="EMBL" id="KAB7493972.1"/>
    </source>
</evidence>